<dbReference type="InterPro" id="IPR017441">
    <property type="entry name" value="Protein_kinase_ATP_BS"/>
</dbReference>
<sequence>MEDALGSGSYGTVYRGKCGGTPVAVKIPKKQKLTAKEIEDFNREINLMRQIFHPNVVLCMGACLEPDILIVTELMETDLDHFLHEPPYKGRSVPAQKRLQMARGAAQGMSWLHSISNIIHRDLKPANLLIDKNMNVKVTDFGFSQILKGNNTLREGTIRGSALWMSPEILATTEFDKSSDVYAFAVILWEIFTLEEPWQNIESWEELAYKVVDKDERPPFNKDFPHSLRALIQAGWQRDRRSRPSFDEVIIALDEVMADLAIEDDVGREFWTDFFLDQDLEEVVEWKQFTLALSDRTGLIPERFEFLKPFLVGDSDNVTFDTFNYALLWFGNGWLLEERCPSELLKIKTMFAKPWFHGLITTNEATSLLRSQTEGTYMIRFSKTIKEYPSTLSYVNTENKISHLRIAKTKDGPWKIQASKSIEAKSLEELLLSVSDVLSLKTPCPPGPNSSYATNI</sequence>
<keyword evidence="4" id="KW-0418">Kinase</keyword>
<evidence type="ECO:0000256" key="2">
    <source>
        <dbReference type="ARBA" id="ARBA00022679"/>
    </source>
</evidence>
<feature type="domain" description="SH2" evidence="11">
    <location>
        <begin position="355"/>
        <end position="431"/>
    </location>
</feature>
<dbReference type="PROSITE" id="PS50001">
    <property type="entry name" value="SH2"/>
    <property type="match status" value="1"/>
</dbReference>
<keyword evidence="5 9" id="KW-0067">ATP-binding</keyword>
<accession>A0A6B2L2E0</accession>
<organism evidence="13">
    <name type="scientific">Arcella intermedia</name>
    <dbReference type="NCBI Taxonomy" id="1963864"/>
    <lineage>
        <taxon>Eukaryota</taxon>
        <taxon>Amoebozoa</taxon>
        <taxon>Tubulinea</taxon>
        <taxon>Elardia</taxon>
        <taxon>Arcellinida</taxon>
        <taxon>Sphaerothecina</taxon>
        <taxon>Arcellidae</taxon>
        <taxon>Arcella</taxon>
    </lineage>
</organism>
<evidence type="ECO:0000313" key="13">
    <source>
        <dbReference type="EMBL" id="NDV31130.1"/>
    </source>
</evidence>
<dbReference type="Pfam" id="PF07714">
    <property type="entry name" value="PK_Tyr_Ser-Thr"/>
    <property type="match status" value="1"/>
</dbReference>
<dbReference type="GO" id="GO:0004713">
    <property type="term" value="F:protein tyrosine kinase activity"/>
    <property type="evidence" value="ECO:0007669"/>
    <property type="project" value="UniProtKB-KW"/>
</dbReference>
<evidence type="ECO:0000256" key="10">
    <source>
        <dbReference type="RuleBase" id="RU000304"/>
    </source>
</evidence>
<dbReference type="PROSITE" id="PS00107">
    <property type="entry name" value="PROTEIN_KINASE_ATP"/>
    <property type="match status" value="1"/>
</dbReference>
<keyword evidence="3 9" id="KW-0547">Nucleotide-binding</keyword>
<evidence type="ECO:0000259" key="11">
    <source>
        <dbReference type="PROSITE" id="PS50001"/>
    </source>
</evidence>
<reference evidence="13" key="1">
    <citation type="journal article" date="2020" name="J. Eukaryot. Microbiol.">
        <title>De novo Sequencing, Assembly and Annotation of the Transcriptome for the Free-Living Testate Amoeba Arcella intermedia.</title>
        <authorList>
            <person name="Ribeiro G.M."/>
            <person name="Porfirio-Sousa A.L."/>
            <person name="Maurer-Alcala X.X."/>
            <person name="Katz L.A."/>
            <person name="Lahr D.J.G."/>
        </authorList>
    </citation>
    <scope>NUCLEOTIDE SEQUENCE</scope>
</reference>
<dbReference type="Pfam" id="PF00017">
    <property type="entry name" value="SH2"/>
    <property type="match status" value="1"/>
</dbReference>
<comment type="function">
    <text evidence="7">Required for proper chemotaxis and phagocytosis; proper spatiotemporal control of F-actin levels in chemotaxing cells. Negative regulator of the PI3K (phosphatidylinositol 3 kinase) pathway. Predominantly phosphorylates serines and threonines and tyrosines at a lower level.</text>
</comment>
<dbReference type="SMART" id="SM00252">
    <property type="entry name" value="SH2"/>
    <property type="match status" value="1"/>
</dbReference>
<protein>
    <recommendedName>
        <fullName evidence="14">Protein kinase domain-containing protein</fullName>
    </recommendedName>
</protein>
<evidence type="ECO:0000256" key="4">
    <source>
        <dbReference type="ARBA" id="ARBA00022777"/>
    </source>
</evidence>
<keyword evidence="6" id="KW-0829">Tyrosine-protein kinase</keyword>
<evidence type="ECO:0000256" key="1">
    <source>
        <dbReference type="ARBA" id="ARBA00022527"/>
    </source>
</evidence>
<keyword evidence="2" id="KW-0808">Transferase</keyword>
<dbReference type="PROSITE" id="PS00108">
    <property type="entry name" value="PROTEIN_KINASE_ST"/>
    <property type="match status" value="1"/>
</dbReference>
<dbReference type="PANTHER" id="PTHR44329">
    <property type="entry name" value="SERINE/THREONINE-PROTEIN KINASE TNNI3K-RELATED"/>
    <property type="match status" value="1"/>
</dbReference>
<dbReference type="InterPro" id="IPR000980">
    <property type="entry name" value="SH2"/>
</dbReference>
<dbReference type="PANTHER" id="PTHR44329:SF53">
    <property type="entry name" value="DUAL SPECIFICITY PROTEIN KINASE SHKD"/>
    <property type="match status" value="1"/>
</dbReference>
<dbReference type="AlphaFoldDB" id="A0A6B2L2E0"/>
<dbReference type="CDD" id="cd00173">
    <property type="entry name" value="SH2"/>
    <property type="match status" value="1"/>
</dbReference>
<feature type="binding site" evidence="9">
    <location>
        <position position="30"/>
    </location>
    <ligand>
        <name>ATP</name>
        <dbReference type="ChEBI" id="CHEBI:30616"/>
    </ligand>
</feature>
<evidence type="ECO:0000256" key="8">
    <source>
        <dbReference type="PROSITE-ProRule" id="PRU00191"/>
    </source>
</evidence>
<keyword evidence="8" id="KW-0727">SH2 domain</keyword>
<evidence type="ECO:0008006" key="14">
    <source>
        <dbReference type="Google" id="ProtNLM"/>
    </source>
</evidence>
<dbReference type="Gene3D" id="3.30.505.10">
    <property type="entry name" value="SH2 domain"/>
    <property type="match status" value="1"/>
</dbReference>
<dbReference type="InterPro" id="IPR001245">
    <property type="entry name" value="Ser-Thr/Tyr_kinase_cat_dom"/>
</dbReference>
<evidence type="ECO:0000256" key="3">
    <source>
        <dbReference type="ARBA" id="ARBA00022741"/>
    </source>
</evidence>
<dbReference type="SUPFAM" id="SSF56112">
    <property type="entry name" value="Protein kinase-like (PK-like)"/>
    <property type="match status" value="1"/>
</dbReference>
<dbReference type="PROSITE" id="PS50011">
    <property type="entry name" value="PROTEIN_KINASE_DOM"/>
    <property type="match status" value="1"/>
</dbReference>
<comment type="similarity">
    <text evidence="10">Belongs to the protein kinase superfamily.</text>
</comment>
<dbReference type="InterPro" id="IPR036860">
    <property type="entry name" value="SH2_dom_sf"/>
</dbReference>
<dbReference type="SMART" id="SM00220">
    <property type="entry name" value="S_TKc"/>
    <property type="match status" value="1"/>
</dbReference>
<dbReference type="InterPro" id="IPR011009">
    <property type="entry name" value="Kinase-like_dom_sf"/>
</dbReference>
<evidence type="ECO:0000256" key="7">
    <source>
        <dbReference type="ARBA" id="ARBA00025089"/>
    </source>
</evidence>
<dbReference type="InterPro" id="IPR051681">
    <property type="entry name" value="Ser/Thr_Kinases-Pseudokinases"/>
</dbReference>
<dbReference type="GO" id="GO:0004674">
    <property type="term" value="F:protein serine/threonine kinase activity"/>
    <property type="evidence" value="ECO:0007669"/>
    <property type="project" value="UniProtKB-KW"/>
</dbReference>
<dbReference type="EMBL" id="GIBP01002161">
    <property type="protein sequence ID" value="NDV31130.1"/>
    <property type="molecule type" value="Transcribed_RNA"/>
</dbReference>
<dbReference type="InterPro" id="IPR008271">
    <property type="entry name" value="Ser/Thr_kinase_AS"/>
</dbReference>
<evidence type="ECO:0000259" key="12">
    <source>
        <dbReference type="PROSITE" id="PS50011"/>
    </source>
</evidence>
<proteinExistence type="inferred from homology"/>
<dbReference type="Gene3D" id="3.30.200.20">
    <property type="entry name" value="Phosphorylase Kinase, domain 1"/>
    <property type="match status" value="1"/>
</dbReference>
<evidence type="ECO:0000256" key="9">
    <source>
        <dbReference type="PROSITE-ProRule" id="PRU10141"/>
    </source>
</evidence>
<feature type="domain" description="Protein kinase" evidence="12">
    <location>
        <begin position="1"/>
        <end position="257"/>
    </location>
</feature>
<dbReference type="Gene3D" id="1.10.510.10">
    <property type="entry name" value="Transferase(Phosphotransferase) domain 1"/>
    <property type="match status" value="1"/>
</dbReference>
<dbReference type="InterPro" id="IPR000719">
    <property type="entry name" value="Prot_kinase_dom"/>
</dbReference>
<dbReference type="CDD" id="cd13999">
    <property type="entry name" value="STKc_MAP3K-like"/>
    <property type="match status" value="1"/>
</dbReference>
<keyword evidence="1 10" id="KW-0723">Serine/threonine-protein kinase</keyword>
<evidence type="ECO:0000256" key="5">
    <source>
        <dbReference type="ARBA" id="ARBA00022840"/>
    </source>
</evidence>
<dbReference type="SUPFAM" id="SSF55550">
    <property type="entry name" value="SH2 domain"/>
    <property type="match status" value="1"/>
</dbReference>
<evidence type="ECO:0000256" key="6">
    <source>
        <dbReference type="ARBA" id="ARBA00023137"/>
    </source>
</evidence>
<dbReference type="GO" id="GO:0005524">
    <property type="term" value="F:ATP binding"/>
    <property type="evidence" value="ECO:0007669"/>
    <property type="project" value="UniProtKB-UniRule"/>
</dbReference>
<name>A0A6B2L2E0_9EUKA</name>